<dbReference type="Gene3D" id="3.40.1620.10">
    <property type="entry name" value="YefM-like domain"/>
    <property type="match status" value="1"/>
</dbReference>
<comment type="similarity">
    <text evidence="1 2">Belongs to the phD/YefM antitoxin family.</text>
</comment>
<evidence type="ECO:0000256" key="1">
    <source>
        <dbReference type="ARBA" id="ARBA00009981"/>
    </source>
</evidence>
<accession>A0AA48GLP6</accession>
<dbReference type="KEGG" id="msil:METEAL_28810"/>
<reference evidence="4" key="1">
    <citation type="journal article" date="2023" name="Int. J. Syst. Evol. Microbiol.">
        <title>Mesoterricola silvestris gen. nov., sp. nov., Mesoterricola sediminis sp. nov., Geothrix oryzae sp. nov., Geothrix edaphica sp. nov., Geothrix rubra sp. nov., and Geothrix limicola sp. nov., six novel members of Acidobacteriota isolated from soils.</title>
        <authorList>
            <person name="Itoh H."/>
            <person name="Sugisawa Y."/>
            <person name="Mise K."/>
            <person name="Xu Z."/>
            <person name="Kuniyasu M."/>
            <person name="Ushijima N."/>
            <person name="Kawano K."/>
            <person name="Kobayashi E."/>
            <person name="Shiratori Y."/>
            <person name="Masuda Y."/>
            <person name="Senoo K."/>
        </authorList>
    </citation>
    <scope>NUCLEOTIDE SEQUENCE [LARGE SCALE GENOMIC DNA]</scope>
    <source>
        <strain evidence="4">W79</strain>
    </source>
</reference>
<dbReference type="NCBIfam" id="TIGR01552">
    <property type="entry name" value="phd_fam"/>
    <property type="match status" value="1"/>
</dbReference>
<dbReference type="Proteomes" id="UP001238179">
    <property type="component" value="Chromosome"/>
</dbReference>
<protein>
    <recommendedName>
        <fullName evidence="2">Antitoxin</fullName>
    </recommendedName>
</protein>
<dbReference type="SUPFAM" id="SSF143120">
    <property type="entry name" value="YefM-like"/>
    <property type="match status" value="1"/>
</dbReference>
<comment type="function">
    <text evidence="2">Antitoxin component of a type II toxin-antitoxin (TA) system.</text>
</comment>
<dbReference type="EMBL" id="AP027080">
    <property type="protein sequence ID" value="BDU73707.1"/>
    <property type="molecule type" value="Genomic_DNA"/>
</dbReference>
<keyword evidence="4" id="KW-1185">Reference proteome</keyword>
<name>A0AA48GLP6_9BACT</name>
<evidence type="ECO:0000313" key="3">
    <source>
        <dbReference type="EMBL" id="BDU73707.1"/>
    </source>
</evidence>
<evidence type="ECO:0000313" key="4">
    <source>
        <dbReference type="Proteomes" id="UP001238179"/>
    </source>
</evidence>
<sequence>MLPALKPVTEIKRHATEIIDQLRVDRVPVLITEHGREAAVMLDVATYKGMLHRLELLEIISKGEQAFTEGRVSSHADVKARMAKRWA</sequence>
<evidence type="ECO:0000256" key="2">
    <source>
        <dbReference type="RuleBase" id="RU362080"/>
    </source>
</evidence>
<dbReference type="InterPro" id="IPR036165">
    <property type="entry name" value="YefM-like_sf"/>
</dbReference>
<organism evidence="3 4">
    <name type="scientific">Mesoterricola silvestris</name>
    <dbReference type="NCBI Taxonomy" id="2927979"/>
    <lineage>
        <taxon>Bacteria</taxon>
        <taxon>Pseudomonadati</taxon>
        <taxon>Acidobacteriota</taxon>
        <taxon>Holophagae</taxon>
        <taxon>Holophagales</taxon>
        <taxon>Holophagaceae</taxon>
        <taxon>Mesoterricola</taxon>
    </lineage>
</organism>
<dbReference type="InterPro" id="IPR006442">
    <property type="entry name" value="Antitoxin_Phd/YefM"/>
</dbReference>
<proteinExistence type="inferred from homology"/>
<gene>
    <name evidence="3" type="ORF">METEAL_28810</name>
</gene>
<dbReference type="AlphaFoldDB" id="A0AA48GLP6"/>
<dbReference type="Pfam" id="PF02604">
    <property type="entry name" value="PhdYeFM_antitox"/>
    <property type="match status" value="1"/>
</dbReference>
<dbReference type="RefSeq" id="WP_316412377.1">
    <property type="nucleotide sequence ID" value="NZ_AP027080.1"/>
</dbReference>